<feature type="coiled-coil region" evidence="7">
    <location>
        <begin position="223"/>
        <end position="365"/>
    </location>
</feature>
<keyword evidence="5 7" id="KW-0175">Coiled coil</keyword>
<evidence type="ECO:0000256" key="4">
    <source>
        <dbReference type="ARBA" id="ARBA00022701"/>
    </source>
</evidence>
<feature type="region of interest" description="Disordered" evidence="8">
    <location>
        <begin position="1"/>
        <end position="46"/>
    </location>
</feature>
<keyword evidence="4" id="KW-0493">Microtubule</keyword>
<feature type="coiled-coil region" evidence="7">
    <location>
        <begin position="536"/>
        <end position="574"/>
    </location>
</feature>
<keyword evidence="3" id="KW-0963">Cytoplasm</keyword>
<evidence type="ECO:0000256" key="8">
    <source>
        <dbReference type="SAM" id="MobiDB-lite"/>
    </source>
</evidence>
<evidence type="ECO:0000256" key="1">
    <source>
        <dbReference type="ARBA" id="ARBA00004245"/>
    </source>
</evidence>
<dbReference type="GO" id="GO:0005874">
    <property type="term" value="C:microtubule"/>
    <property type="evidence" value="ECO:0007669"/>
    <property type="project" value="UniProtKB-KW"/>
</dbReference>
<dbReference type="PANTHER" id="PTHR31246">
    <property type="entry name" value="MICROTUBULE-ASSOCIATED PROTEIN 70-2"/>
    <property type="match status" value="1"/>
</dbReference>
<feature type="compositionally biased region" description="Polar residues" evidence="8">
    <location>
        <begin position="383"/>
        <end position="396"/>
    </location>
</feature>
<keyword evidence="6" id="KW-0206">Cytoskeleton</keyword>
<dbReference type="InterPro" id="IPR009768">
    <property type="entry name" value="MAP70"/>
</dbReference>
<organism evidence="9 10">
    <name type="scientific">Cinchona calisaya</name>
    <dbReference type="NCBI Taxonomy" id="153742"/>
    <lineage>
        <taxon>Eukaryota</taxon>
        <taxon>Viridiplantae</taxon>
        <taxon>Streptophyta</taxon>
        <taxon>Embryophyta</taxon>
        <taxon>Tracheophyta</taxon>
        <taxon>Spermatophyta</taxon>
        <taxon>Magnoliopsida</taxon>
        <taxon>eudicotyledons</taxon>
        <taxon>Gunneridae</taxon>
        <taxon>Pentapetalae</taxon>
        <taxon>asterids</taxon>
        <taxon>lamiids</taxon>
        <taxon>Gentianales</taxon>
        <taxon>Rubiaceae</taxon>
        <taxon>Cinchonoideae</taxon>
        <taxon>Cinchoneae</taxon>
        <taxon>Cinchona</taxon>
    </lineage>
</organism>
<dbReference type="EMBL" id="JBJUIK010000017">
    <property type="protein sequence ID" value="KAL3498057.1"/>
    <property type="molecule type" value="Genomic_DNA"/>
</dbReference>
<gene>
    <name evidence="9" type="ORF">ACH5RR_040789</name>
</gene>
<evidence type="ECO:0000256" key="2">
    <source>
        <dbReference type="ARBA" id="ARBA00008825"/>
    </source>
</evidence>
<feature type="region of interest" description="Disordered" evidence="8">
    <location>
        <begin position="382"/>
        <end position="500"/>
    </location>
</feature>
<dbReference type="Pfam" id="PF07058">
    <property type="entry name" value="MAP70"/>
    <property type="match status" value="1"/>
</dbReference>
<accession>A0ABD2XSD4</accession>
<evidence type="ECO:0000313" key="9">
    <source>
        <dbReference type="EMBL" id="KAL3498057.1"/>
    </source>
</evidence>
<dbReference type="AlphaFoldDB" id="A0ABD2XSD4"/>
<evidence type="ECO:0000256" key="3">
    <source>
        <dbReference type="ARBA" id="ARBA00022490"/>
    </source>
</evidence>
<feature type="coiled-coil region" evidence="7">
    <location>
        <begin position="61"/>
        <end position="144"/>
    </location>
</feature>
<protein>
    <submittedName>
        <fullName evidence="9">Uncharacterized protein</fullName>
    </submittedName>
</protein>
<comment type="similarity">
    <text evidence="2">Belongs to the MAP70 family.</text>
</comment>
<keyword evidence="10" id="KW-1185">Reference proteome</keyword>
<reference evidence="9 10" key="1">
    <citation type="submission" date="2024-11" db="EMBL/GenBank/DDBJ databases">
        <title>A near-complete genome assembly of Cinchona calisaya.</title>
        <authorList>
            <person name="Lian D.C."/>
            <person name="Zhao X.W."/>
            <person name="Wei L."/>
        </authorList>
    </citation>
    <scope>NUCLEOTIDE SEQUENCE [LARGE SCALE GENOMIC DNA]</scope>
    <source>
        <tissue evidence="9">Nenye</tissue>
    </source>
</reference>
<sequence>MSSAKLSNYDANCNGDVASSEPQSKMASSASFKVKKKPAPAPSISRAGSEVDELITLLHGSDPVRVELNRLENEVRDKERELGDAYAEIKALKYSERLKEKAVEELTDELKKVDEKLKATEALLESKNLEIKKINEEKKAALSAQFAAEATLRRVHAAQKDDEMPPIEAIITPLEAELKLVRLEVAKLQDDNRALDRLTKSKEAALLEAERNVQMALAKASLVDDLQNKNQDLMKQIEICQEENRILDKMHRQKVAEVEKLIQTVRELEEAVLAGGAAANAVRDYQRKVQELNEEKRILDRELARAKISANRVAVVVANEWKDSNDKVMPVKQWLEERRHFQGEMQQLKDKLAIAERTAKAEAQLKGKYQLRFKVLEERLKSLPNSTTRSTPQGGSACSGLSRRQSIGGAESLSRPSSNGFLLKRTKSQSRPFPTNSSSALLEQSKSSSIVFNGGSRSLHGENTMTYENEKDNGFNNSSHETHRNGTVTTHENGNINGADKTKLENEDYVSGMVYDMLQREVITLRKACQEKDQSLKDKDDAIEMLAKKVETLNKAMEVESKKMRREVAAMEKEVVAMRVGKEQDQRLRRSSSAKGAVNGAHPPSIRNAQH</sequence>
<evidence type="ECO:0000256" key="5">
    <source>
        <dbReference type="ARBA" id="ARBA00023054"/>
    </source>
</evidence>
<evidence type="ECO:0000256" key="6">
    <source>
        <dbReference type="ARBA" id="ARBA00023212"/>
    </source>
</evidence>
<dbReference type="PANTHER" id="PTHR31246:SF18">
    <property type="entry name" value="MICROTUBULE-ASSOCIATED PROTEIN 70-1-LIKE"/>
    <property type="match status" value="1"/>
</dbReference>
<dbReference type="Proteomes" id="UP001630127">
    <property type="component" value="Unassembled WGS sequence"/>
</dbReference>
<comment type="caution">
    <text evidence="9">The sequence shown here is derived from an EMBL/GenBank/DDBJ whole genome shotgun (WGS) entry which is preliminary data.</text>
</comment>
<evidence type="ECO:0000313" key="10">
    <source>
        <dbReference type="Proteomes" id="UP001630127"/>
    </source>
</evidence>
<feature type="compositionally biased region" description="Polar residues" evidence="8">
    <location>
        <begin position="1"/>
        <end position="11"/>
    </location>
</feature>
<feature type="compositionally biased region" description="Polar residues" evidence="8">
    <location>
        <begin position="20"/>
        <end position="31"/>
    </location>
</feature>
<proteinExistence type="inferred from homology"/>
<feature type="region of interest" description="Disordered" evidence="8">
    <location>
        <begin position="580"/>
        <end position="611"/>
    </location>
</feature>
<feature type="compositionally biased region" description="Polar residues" evidence="8">
    <location>
        <begin position="474"/>
        <end position="496"/>
    </location>
</feature>
<feature type="compositionally biased region" description="Low complexity" evidence="8">
    <location>
        <begin position="437"/>
        <end position="449"/>
    </location>
</feature>
<comment type="subcellular location">
    <subcellularLocation>
        <location evidence="1">Cytoplasm</location>
        <location evidence="1">Cytoskeleton</location>
    </subcellularLocation>
</comment>
<evidence type="ECO:0000256" key="7">
    <source>
        <dbReference type="SAM" id="Coils"/>
    </source>
</evidence>
<name>A0ABD2XSD4_9GENT</name>